<keyword evidence="4" id="KW-1185">Reference proteome</keyword>
<organism evidence="2 4">
    <name type="scientific">Peronospora effusa</name>
    <dbReference type="NCBI Taxonomy" id="542832"/>
    <lineage>
        <taxon>Eukaryota</taxon>
        <taxon>Sar</taxon>
        <taxon>Stramenopiles</taxon>
        <taxon>Oomycota</taxon>
        <taxon>Peronosporomycetes</taxon>
        <taxon>Peronosporales</taxon>
        <taxon>Peronosporaceae</taxon>
        <taxon>Peronospora</taxon>
    </lineage>
</organism>
<evidence type="ECO:0000256" key="1">
    <source>
        <dbReference type="SAM" id="MobiDB-lite"/>
    </source>
</evidence>
<name>A0A3M6VNG9_9STRA</name>
<dbReference type="Proteomes" id="UP000286097">
    <property type="component" value="Unassembled WGS sequence"/>
</dbReference>
<evidence type="ECO:0000313" key="4">
    <source>
        <dbReference type="Proteomes" id="UP000282087"/>
    </source>
</evidence>
<dbReference type="EMBL" id="QKXF01000109">
    <property type="protein sequence ID" value="RQM16836.1"/>
    <property type="molecule type" value="Genomic_DNA"/>
</dbReference>
<protein>
    <submittedName>
        <fullName evidence="2">Uncharacterized protein</fullName>
    </submittedName>
</protein>
<accession>A0A3M6VNG9</accession>
<feature type="region of interest" description="Disordered" evidence="1">
    <location>
        <begin position="82"/>
        <end position="111"/>
    </location>
</feature>
<proteinExistence type="predicted"/>
<gene>
    <name evidence="3" type="ORF">DD237_002459</name>
    <name evidence="2" type="ORF">DD238_001461</name>
</gene>
<evidence type="ECO:0000313" key="2">
    <source>
        <dbReference type="EMBL" id="RMX67693.1"/>
    </source>
</evidence>
<evidence type="ECO:0000313" key="5">
    <source>
        <dbReference type="Proteomes" id="UP000286097"/>
    </source>
</evidence>
<comment type="caution">
    <text evidence="2">The sequence shown here is derived from an EMBL/GenBank/DDBJ whole genome shotgun (WGS) entry which is preliminary data.</text>
</comment>
<dbReference type="EMBL" id="QLLG01000159">
    <property type="protein sequence ID" value="RMX67693.1"/>
    <property type="molecule type" value="Genomic_DNA"/>
</dbReference>
<reference evidence="4 5" key="1">
    <citation type="submission" date="2018-06" db="EMBL/GenBank/DDBJ databases">
        <title>Comparative genomics of downy mildews reveals potential adaptations to biotrophy.</title>
        <authorList>
            <person name="Fletcher K."/>
            <person name="Klosterman S.J."/>
            <person name="Derevnina L."/>
            <person name="Martin F."/>
            <person name="Koike S."/>
            <person name="Reyes Chin-Wo S."/>
            <person name="Mou B."/>
            <person name="Michelmore R."/>
        </authorList>
    </citation>
    <scope>NUCLEOTIDE SEQUENCE [LARGE SCALE GENOMIC DNA]</scope>
    <source>
        <strain evidence="3 5">R13</strain>
        <strain evidence="2 4">R14</strain>
    </source>
</reference>
<evidence type="ECO:0000313" key="3">
    <source>
        <dbReference type="EMBL" id="RQM16836.1"/>
    </source>
</evidence>
<dbReference type="OrthoDB" id="164705at2759"/>
<dbReference type="Proteomes" id="UP000282087">
    <property type="component" value="Unassembled WGS sequence"/>
</dbReference>
<sequence>MGDIPSFASSQRYVMTPMTGQMPTRRATEFAMEETDDVLLMDMVKLQSDGGICLGAFGDVGKMTAKTVDFLIHVLEDRKQELVMNGEDKNGSERTSDAGKDDTSKEGKDSSVSRIFSFDTTTNDGADVTELVRSHSYEALVQLEEILEARHNRLMNDGMLESTDDRVD</sequence>
<dbReference type="AlphaFoldDB" id="A0A3M6VNG9"/>
<dbReference type="VEuPathDB" id="FungiDB:DD237_002459"/>